<dbReference type="AlphaFoldDB" id="A0A448WV49"/>
<dbReference type="PANTHER" id="PTHR21575">
    <property type="entry name" value="PROTEIN HID1"/>
    <property type="match status" value="1"/>
</dbReference>
<dbReference type="GO" id="GO:0000138">
    <property type="term" value="C:Golgi trans cisterna"/>
    <property type="evidence" value="ECO:0007669"/>
    <property type="project" value="TreeGrafter"/>
</dbReference>
<accession>A0A448WV49</accession>
<dbReference type="InterPro" id="IPR026705">
    <property type="entry name" value="Hid-1/Ecm30"/>
</dbReference>
<gene>
    <name evidence="1" type="ORF">PXEA_LOCUS14465</name>
</gene>
<evidence type="ECO:0000313" key="1">
    <source>
        <dbReference type="EMBL" id="VEL21025.1"/>
    </source>
</evidence>
<organism evidence="1 2">
    <name type="scientific">Protopolystoma xenopodis</name>
    <dbReference type="NCBI Taxonomy" id="117903"/>
    <lineage>
        <taxon>Eukaryota</taxon>
        <taxon>Metazoa</taxon>
        <taxon>Spiralia</taxon>
        <taxon>Lophotrochozoa</taxon>
        <taxon>Platyhelminthes</taxon>
        <taxon>Monogenea</taxon>
        <taxon>Polyopisthocotylea</taxon>
        <taxon>Polystomatidea</taxon>
        <taxon>Polystomatidae</taxon>
        <taxon>Protopolystoma</taxon>
    </lineage>
</organism>
<dbReference type="GO" id="GO:0016020">
    <property type="term" value="C:membrane"/>
    <property type="evidence" value="ECO:0007669"/>
    <property type="project" value="TreeGrafter"/>
</dbReference>
<keyword evidence="2" id="KW-1185">Reference proteome</keyword>
<comment type="caution">
    <text evidence="1">The sequence shown here is derived from an EMBL/GenBank/DDBJ whole genome shotgun (WGS) entry which is preliminary data.</text>
</comment>
<evidence type="ECO:0000313" key="2">
    <source>
        <dbReference type="Proteomes" id="UP000784294"/>
    </source>
</evidence>
<reference evidence="1" key="1">
    <citation type="submission" date="2018-11" db="EMBL/GenBank/DDBJ databases">
        <authorList>
            <consortium name="Pathogen Informatics"/>
        </authorList>
    </citation>
    <scope>NUCLEOTIDE SEQUENCE</scope>
</reference>
<protein>
    <submittedName>
        <fullName evidence="1">Uncharacterized protein</fullName>
    </submittedName>
</protein>
<dbReference type="Pfam" id="PF12722">
    <property type="entry name" value="Hid1"/>
    <property type="match status" value="1"/>
</dbReference>
<dbReference type="GO" id="GO:0005797">
    <property type="term" value="C:Golgi medial cisterna"/>
    <property type="evidence" value="ECO:0007669"/>
    <property type="project" value="TreeGrafter"/>
</dbReference>
<dbReference type="OrthoDB" id="432953at2759"/>
<name>A0A448WV49_9PLAT</name>
<sequence length="114" mass="12840">MHAIDSCEYIWQAGVGFAQVPAQNATHDSNRAELLKLLLTCFSETMYLTQEEAKTKHNRWVSYFTSAENRHALPLFASLLNIVCAYDPVGLGLPYNHLVFNDAREPLVETALQV</sequence>
<dbReference type="PANTHER" id="PTHR21575:SF12">
    <property type="entry name" value="PROTEIN HID1"/>
    <property type="match status" value="1"/>
</dbReference>
<dbReference type="Proteomes" id="UP000784294">
    <property type="component" value="Unassembled WGS sequence"/>
</dbReference>
<dbReference type="EMBL" id="CAAALY010049168">
    <property type="protein sequence ID" value="VEL21025.1"/>
    <property type="molecule type" value="Genomic_DNA"/>
</dbReference>
<proteinExistence type="predicted"/>